<comment type="caution">
    <text evidence="1">The sequence shown here is derived from an EMBL/GenBank/DDBJ whole genome shotgun (WGS) entry which is preliminary data.</text>
</comment>
<evidence type="ECO:0000313" key="1">
    <source>
        <dbReference type="EMBL" id="RMV69940.1"/>
    </source>
</evidence>
<proteinExistence type="predicted"/>
<organism evidence="1 2">
    <name type="scientific">Pseudomonas caricapapayae</name>
    <dbReference type="NCBI Taxonomy" id="46678"/>
    <lineage>
        <taxon>Bacteria</taxon>
        <taxon>Pseudomonadati</taxon>
        <taxon>Pseudomonadota</taxon>
        <taxon>Gammaproteobacteria</taxon>
        <taxon>Pseudomonadales</taxon>
        <taxon>Pseudomonadaceae</taxon>
        <taxon>Pseudomonas</taxon>
    </lineage>
</organism>
<evidence type="ECO:0000313" key="2">
    <source>
        <dbReference type="Proteomes" id="UP000269872"/>
    </source>
</evidence>
<accession>A0A3M6ENN1</accession>
<sequence>MQMVDDLKIYEQALVSVIAAAQEKGLDIDELCKLAAELIEQEESTVRFIDRRDTDHVPLAITLAIARVKGLIK</sequence>
<name>A0A3M6ENN1_9PSED</name>
<reference evidence="1 2" key="1">
    <citation type="submission" date="2018-08" db="EMBL/GenBank/DDBJ databases">
        <title>Recombination of ecologically and evolutionarily significant loci maintains genetic cohesion in the Pseudomonas syringae species complex.</title>
        <authorList>
            <person name="Dillon M."/>
            <person name="Thakur S."/>
            <person name="Almeida R.N.D."/>
            <person name="Weir B.S."/>
            <person name="Guttman D.S."/>
        </authorList>
    </citation>
    <scope>NUCLEOTIDE SEQUENCE [LARGE SCALE GENOMIC DNA]</scope>
    <source>
        <strain evidence="1 2">ICMP 7496</strain>
    </source>
</reference>
<dbReference type="Proteomes" id="UP000269872">
    <property type="component" value="Unassembled WGS sequence"/>
</dbReference>
<dbReference type="AlphaFoldDB" id="A0A3M6ENN1"/>
<protein>
    <submittedName>
        <fullName evidence="1">Uncharacterized protein</fullName>
    </submittedName>
</protein>
<gene>
    <name evidence="1" type="ORF">ALP05_02337</name>
</gene>
<dbReference type="EMBL" id="RBUY01000195">
    <property type="protein sequence ID" value="RMV69940.1"/>
    <property type="molecule type" value="Genomic_DNA"/>
</dbReference>